<sequence>MNLKTLIVFGLILMNFHSATLLASQGEVTNLLQKIEVKAIEQKSDRVFVVRDGKPLLSYKLSEVEQPIELMSAYKSIVALAIGRLLINEQLSSLDIPVHHFYPEWRQGRKAEITVRHLLNHTSGLQNVNNAGEEIYPSPDVIQLALAAELSDEPGAAARYNNKAVNLLAGVIMRASGMRMDKFLVQELFTPLEITEYKFYYDAAGNPHAMAGLELKASDVVKLGQLVADFGLWQGEPLVTQAYVEEMLGQSQPLRENLGLLWWRQSFFAPNGQTYWLYYAQGYLGQYIMVVPELKLIGVRQLRRPEHYNFSEVEFKEFKPLMIELAQVILASQSIKEVVHD</sequence>
<dbReference type="RefSeq" id="WP_189429174.1">
    <property type="nucleotide sequence ID" value="NZ_BNAO01000001.1"/>
</dbReference>
<feature type="domain" description="Beta-lactamase-related" evidence="2">
    <location>
        <begin position="47"/>
        <end position="299"/>
    </location>
</feature>
<evidence type="ECO:0000259" key="2">
    <source>
        <dbReference type="Pfam" id="PF00144"/>
    </source>
</evidence>
<evidence type="ECO:0000256" key="1">
    <source>
        <dbReference type="SAM" id="SignalP"/>
    </source>
</evidence>
<keyword evidence="3" id="KW-0378">Hydrolase</keyword>
<dbReference type="InterPro" id="IPR001466">
    <property type="entry name" value="Beta-lactam-related"/>
</dbReference>
<proteinExistence type="predicted"/>
<dbReference type="PANTHER" id="PTHR43283">
    <property type="entry name" value="BETA-LACTAMASE-RELATED"/>
    <property type="match status" value="1"/>
</dbReference>
<name>A0ABQ3KTJ0_9ALTE</name>
<dbReference type="GO" id="GO:0016787">
    <property type="term" value="F:hydrolase activity"/>
    <property type="evidence" value="ECO:0007669"/>
    <property type="project" value="UniProtKB-KW"/>
</dbReference>
<protein>
    <submittedName>
        <fullName evidence="3">6-aminohexanoate-dimer hydrolase</fullName>
    </submittedName>
</protein>
<comment type="caution">
    <text evidence="3">The sequence shown here is derived from an EMBL/GenBank/DDBJ whole genome shotgun (WGS) entry which is preliminary data.</text>
</comment>
<reference evidence="4" key="1">
    <citation type="journal article" date="2019" name="Int. J. Syst. Evol. Microbiol.">
        <title>The Global Catalogue of Microorganisms (GCM) 10K type strain sequencing project: providing services to taxonomists for standard genome sequencing and annotation.</title>
        <authorList>
            <consortium name="The Broad Institute Genomics Platform"/>
            <consortium name="The Broad Institute Genome Sequencing Center for Infectious Disease"/>
            <person name="Wu L."/>
            <person name="Ma J."/>
        </authorList>
    </citation>
    <scope>NUCLEOTIDE SEQUENCE [LARGE SCALE GENOMIC DNA]</scope>
    <source>
        <strain evidence="4">CGMCC 1.7003</strain>
    </source>
</reference>
<keyword evidence="1" id="KW-0732">Signal</keyword>
<dbReference type="Proteomes" id="UP000659697">
    <property type="component" value="Unassembled WGS sequence"/>
</dbReference>
<dbReference type="Gene3D" id="3.40.710.10">
    <property type="entry name" value="DD-peptidase/beta-lactamase superfamily"/>
    <property type="match status" value="1"/>
</dbReference>
<keyword evidence="4" id="KW-1185">Reference proteome</keyword>
<evidence type="ECO:0000313" key="3">
    <source>
        <dbReference type="EMBL" id="GHG58948.1"/>
    </source>
</evidence>
<dbReference type="PANTHER" id="PTHR43283:SF7">
    <property type="entry name" value="BETA-LACTAMASE-RELATED DOMAIN-CONTAINING PROTEIN"/>
    <property type="match status" value="1"/>
</dbReference>
<accession>A0ABQ3KTJ0</accession>
<dbReference type="Pfam" id="PF00144">
    <property type="entry name" value="Beta-lactamase"/>
    <property type="match status" value="1"/>
</dbReference>
<dbReference type="InterPro" id="IPR012338">
    <property type="entry name" value="Beta-lactam/transpept-like"/>
</dbReference>
<organism evidence="3 4">
    <name type="scientific">Alishewanella longhuensis</name>
    <dbReference type="NCBI Taxonomy" id="1091037"/>
    <lineage>
        <taxon>Bacteria</taxon>
        <taxon>Pseudomonadati</taxon>
        <taxon>Pseudomonadota</taxon>
        <taxon>Gammaproteobacteria</taxon>
        <taxon>Alteromonadales</taxon>
        <taxon>Alteromonadaceae</taxon>
        <taxon>Alishewanella</taxon>
    </lineage>
</organism>
<gene>
    <name evidence="3" type="ORF">GCM10010919_01050</name>
</gene>
<dbReference type="SUPFAM" id="SSF56601">
    <property type="entry name" value="beta-lactamase/transpeptidase-like"/>
    <property type="match status" value="1"/>
</dbReference>
<evidence type="ECO:0000313" key="4">
    <source>
        <dbReference type="Proteomes" id="UP000659697"/>
    </source>
</evidence>
<dbReference type="InterPro" id="IPR050789">
    <property type="entry name" value="Diverse_Enzym_Activities"/>
</dbReference>
<feature type="signal peptide" evidence="1">
    <location>
        <begin position="1"/>
        <end position="23"/>
    </location>
</feature>
<dbReference type="EMBL" id="BNAO01000001">
    <property type="protein sequence ID" value="GHG58948.1"/>
    <property type="molecule type" value="Genomic_DNA"/>
</dbReference>
<feature type="chain" id="PRO_5045118866" evidence="1">
    <location>
        <begin position="24"/>
        <end position="341"/>
    </location>
</feature>